<evidence type="ECO:0000313" key="1">
    <source>
        <dbReference type="EMBL" id="KAK7463276.1"/>
    </source>
</evidence>
<sequence length="95" mass="10416">MVGRSCRPNPNSKKSDRHVRTSCVTGHQVIKLRFAPVWQCEMVPERVLAGNTVGGQGTTHFASHATRFRHLTATITPASLLGHLVLRPSVSTFVI</sequence>
<gene>
    <name evidence="2" type="ORF">BaRGS_00023137</name>
    <name evidence="1" type="ORF">BaRGS_00038143</name>
</gene>
<dbReference type="Proteomes" id="UP001519460">
    <property type="component" value="Unassembled WGS sequence"/>
</dbReference>
<keyword evidence="3" id="KW-1185">Reference proteome</keyword>
<dbReference type="AlphaFoldDB" id="A0ABD0KFB1"/>
<evidence type="ECO:0000313" key="3">
    <source>
        <dbReference type="Proteomes" id="UP001519460"/>
    </source>
</evidence>
<accession>A0ABD0KFB1</accession>
<reference evidence="2 3" key="2">
    <citation type="journal article" date="2023" name="Sci. Data">
        <title>Genome assembly of the Korean intertidal mud-creeper Batillaria attramentaria.</title>
        <authorList>
            <person name="Patra A.K."/>
            <person name="Ho P.T."/>
            <person name="Jun S."/>
            <person name="Lee S.J."/>
            <person name="Kim Y."/>
            <person name="Won Y.J."/>
        </authorList>
    </citation>
    <scope>NUCLEOTIDE SEQUENCE [LARGE SCALE GENOMIC DNA]</scope>
    <source>
        <strain evidence="2">Wonlab-2016</strain>
    </source>
</reference>
<reference evidence="2" key="3">
    <citation type="submission" date="2023-01" db="EMBL/GenBank/DDBJ databases">
        <authorList>
            <person name="Patra A."/>
        </authorList>
    </citation>
    <scope>NUCLEOTIDE SEQUENCE</scope>
    <source>
        <strain evidence="2">Wonlab-2016</strain>
        <tissue evidence="2">Foot muscle</tissue>
    </source>
</reference>
<reference evidence="2" key="1">
    <citation type="submission" date="2020-09" db="EMBL/GenBank/DDBJ databases">
        <authorList>
            <person name="Won Y."/>
        </authorList>
    </citation>
    <scope>NUCLEOTIDE SEQUENCE</scope>
    <source>
        <strain evidence="2">Wonlab-2016</strain>
        <tissue evidence="2">Foot muscle</tissue>
    </source>
</reference>
<protein>
    <submittedName>
        <fullName evidence="2">Uncharacterized protein</fullName>
    </submittedName>
</protein>
<comment type="caution">
    <text evidence="2">The sequence shown here is derived from an EMBL/GenBank/DDBJ whole genome shotgun (WGS) entry which is preliminary data.</text>
</comment>
<organism evidence="2 3">
    <name type="scientific">Batillaria attramentaria</name>
    <dbReference type="NCBI Taxonomy" id="370345"/>
    <lineage>
        <taxon>Eukaryota</taxon>
        <taxon>Metazoa</taxon>
        <taxon>Spiralia</taxon>
        <taxon>Lophotrochozoa</taxon>
        <taxon>Mollusca</taxon>
        <taxon>Gastropoda</taxon>
        <taxon>Caenogastropoda</taxon>
        <taxon>Sorbeoconcha</taxon>
        <taxon>Cerithioidea</taxon>
        <taxon>Batillariidae</taxon>
        <taxon>Batillaria</taxon>
    </lineage>
</organism>
<evidence type="ECO:0000313" key="2">
    <source>
        <dbReference type="EMBL" id="KAK7485688.1"/>
    </source>
</evidence>
<dbReference type="EMBL" id="JACVVK020000191">
    <property type="protein sequence ID" value="KAK7485688.1"/>
    <property type="molecule type" value="Genomic_DNA"/>
</dbReference>
<name>A0ABD0KFB1_9CAEN</name>
<proteinExistence type="predicted"/>
<dbReference type="EMBL" id="JACVVK020000602">
    <property type="protein sequence ID" value="KAK7463276.1"/>
    <property type="molecule type" value="Genomic_DNA"/>
</dbReference>